<dbReference type="SUPFAM" id="SSF53822">
    <property type="entry name" value="Periplasmic binding protein-like I"/>
    <property type="match status" value="1"/>
</dbReference>
<proteinExistence type="inferred from homology"/>
<comment type="similarity">
    <text evidence="2">Belongs to the bacterial solute-binding protein 2 family.</text>
</comment>
<keyword evidence="6" id="KW-1185">Reference proteome</keyword>
<evidence type="ECO:0000256" key="3">
    <source>
        <dbReference type="ARBA" id="ARBA00022729"/>
    </source>
</evidence>
<dbReference type="EMBL" id="JARMQG010000148">
    <property type="protein sequence ID" value="MED3563180.1"/>
    <property type="molecule type" value="Genomic_DNA"/>
</dbReference>
<dbReference type="InterPro" id="IPR025997">
    <property type="entry name" value="SBP_2_dom"/>
</dbReference>
<sequence length="340" mass="37854">MGRLTKTAYTLGILFFLISCSFAVFYGHKIFTHDLPKAKKIVEKGRYHFVLVTEEMDNEYWRLVEKGAKAAAKKYGVILEYVGPKQANIDEHLKTIEMAAASKVDGIMTQGLSNKQFTPLINHVVLSYGIPVITVDTDTTNSHRIAYIGTDNYHAGYLAGKALIADTKGKANVAIITGNFYANHMIQRVQGFKDAIKNVKGIHIVAIEESHISRIRAAEKAYQILQEHPEVNAFYGTSALDGISIAKVVELKKREKDMYIIGFDVLPETIANIRKGIINATVVQHPYEMGYGSVKMMVELMEKKHIPSIVHTGTQVIRKKDLSDLHPNRMGAGKNNAIPN</sequence>
<accession>A0ABU6NEM6</accession>
<dbReference type="RefSeq" id="WP_327968216.1">
    <property type="nucleotide sequence ID" value="NZ_JARMQG010000148.1"/>
</dbReference>
<comment type="caution">
    <text evidence="5">The sequence shown here is derived from an EMBL/GenBank/DDBJ whole genome shotgun (WGS) entry which is preliminary data.</text>
</comment>
<dbReference type="InterPro" id="IPR028082">
    <property type="entry name" value="Peripla_BP_I"/>
</dbReference>
<evidence type="ECO:0000313" key="6">
    <source>
        <dbReference type="Proteomes" id="UP001330749"/>
    </source>
</evidence>
<name>A0ABU6NEM6_9BACI</name>
<evidence type="ECO:0000313" key="5">
    <source>
        <dbReference type="EMBL" id="MED3563180.1"/>
    </source>
</evidence>
<gene>
    <name evidence="5" type="ORF">P4447_12080</name>
</gene>
<evidence type="ECO:0000259" key="4">
    <source>
        <dbReference type="Pfam" id="PF13407"/>
    </source>
</evidence>
<organism evidence="5 6">
    <name type="scientific">Bacillus xiapuensis</name>
    <dbReference type="NCBI Taxonomy" id="2014075"/>
    <lineage>
        <taxon>Bacteria</taxon>
        <taxon>Bacillati</taxon>
        <taxon>Bacillota</taxon>
        <taxon>Bacilli</taxon>
        <taxon>Bacillales</taxon>
        <taxon>Bacillaceae</taxon>
        <taxon>Bacillus</taxon>
    </lineage>
</organism>
<dbReference type="Pfam" id="PF13407">
    <property type="entry name" value="Peripla_BP_4"/>
    <property type="match status" value="1"/>
</dbReference>
<comment type="subcellular location">
    <subcellularLocation>
        <location evidence="1">Cell envelope</location>
    </subcellularLocation>
</comment>
<dbReference type="Proteomes" id="UP001330749">
    <property type="component" value="Unassembled WGS sequence"/>
</dbReference>
<protein>
    <submittedName>
        <fullName evidence="5">Sugar-binding protein</fullName>
    </submittedName>
</protein>
<feature type="domain" description="Periplasmic binding protein" evidence="4">
    <location>
        <begin position="49"/>
        <end position="304"/>
    </location>
</feature>
<evidence type="ECO:0000256" key="1">
    <source>
        <dbReference type="ARBA" id="ARBA00004196"/>
    </source>
</evidence>
<reference evidence="5 6" key="1">
    <citation type="submission" date="2023-03" db="EMBL/GenBank/DDBJ databases">
        <title>Bacillus Genome Sequencing.</title>
        <authorList>
            <person name="Dunlap C."/>
        </authorList>
    </citation>
    <scope>NUCLEOTIDE SEQUENCE [LARGE SCALE GENOMIC DNA]</scope>
    <source>
        <strain evidence="5 6">B-14544</strain>
    </source>
</reference>
<dbReference type="PANTHER" id="PTHR46847:SF1">
    <property type="entry name" value="D-ALLOSE-BINDING PERIPLASMIC PROTEIN-RELATED"/>
    <property type="match status" value="1"/>
</dbReference>
<evidence type="ECO:0000256" key="2">
    <source>
        <dbReference type="ARBA" id="ARBA00007639"/>
    </source>
</evidence>
<keyword evidence="3" id="KW-0732">Signal</keyword>
<dbReference type="PROSITE" id="PS51257">
    <property type="entry name" value="PROKAR_LIPOPROTEIN"/>
    <property type="match status" value="1"/>
</dbReference>
<dbReference type="Gene3D" id="3.40.50.2300">
    <property type="match status" value="2"/>
</dbReference>
<dbReference type="PANTHER" id="PTHR46847">
    <property type="entry name" value="D-ALLOSE-BINDING PERIPLASMIC PROTEIN-RELATED"/>
    <property type="match status" value="1"/>
</dbReference>
<dbReference type="CDD" id="cd06314">
    <property type="entry name" value="PBP1_tmGBP"/>
    <property type="match status" value="1"/>
</dbReference>